<dbReference type="AlphaFoldDB" id="A0A7V7GVM5"/>
<dbReference type="PANTHER" id="PTHR21392">
    <property type="entry name" value="TRNA-URIDINE AMINOCARBOXYPROPYLTRANSFERASE 2"/>
    <property type="match status" value="1"/>
</dbReference>
<dbReference type="Pfam" id="PF03942">
    <property type="entry name" value="DTW"/>
    <property type="match status" value="1"/>
</dbReference>
<evidence type="ECO:0000259" key="6">
    <source>
        <dbReference type="SMART" id="SM01144"/>
    </source>
</evidence>
<reference evidence="7 8" key="1">
    <citation type="submission" date="2018-07" db="EMBL/GenBank/DDBJ databases">
        <title>Pseudomonas laoshanensis sp. nov., isolated from soil.</title>
        <authorList>
            <person name="Sun J."/>
            <person name="Yu L."/>
            <person name="Wang M."/>
            <person name="Zhang C."/>
        </authorList>
    </citation>
    <scope>NUCLEOTIDE SEQUENCE [LARGE SCALE GENOMIC DNA]</scope>
    <source>
        <strain evidence="7 8">Y22</strain>
    </source>
</reference>
<evidence type="ECO:0000256" key="3">
    <source>
        <dbReference type="ARBA" id="ARBA00022691"/>
    </source>
</evidence>
<name>A0A7V7GVM5_9GAMM</name>
<dbReference type="SMART" id="SM01144">
    <property type="entry name" value="DTW"/>
    <property type="match status" value="1"/>
</dbReference>
<dbReference type="InterPro" id="IPR039262">
    <property type="entry name" value="DTWD2/TAPT"/>
</dbReference>
<dbReference type="EMBL" id="QOVF01000001">
    <property type="protein sequence ID" value="KAA0695824.1"/>
    <property type="molecule type" value="Genomic_DNA"/>
</dbReference>
<gene>
    <name evidence="7" type="ORF">DT594_00135</name>
</gene>
<keyword evidence="8" id="KW-1185">Reference proteome</keyword>
<keyword evidence="3" id="KW-0949">S-adenosyl-L-methionine</keyword>
<feature type="region of interest" description="Disordered" evidence="5">
    <location>
        <begin position="248"/>
        <end position="267"/>
    </location>
</feature>
<dbReference type="InterPro" id="IPR005636">
    <property type="entry name" value="DTW"/>
</dbReference>
<keyword evidence="4" id="KW-0819">tRNA processing</keyword>
<evidence type="ECO:0000256" key="1">
    <source>
        <dbReference type="ARBA" id="ARBA00012386"/>
    </source>
</evidence>
<dbReference type="OrthoDB" id="370626at2"/>
<dbReference type="PANTHER" id="PTHR21392:SF1">
    <property type="entry name" value="TRNA-URIDINE AMINOCARBOXYPROPYLTRANSFERASE"/>
    <property type="match status" value="1"/>
</dbReference>
<evidence type="ECO:0000313" key="7">
    <source>
        <dbReference type="EMBL" id="KAA0695824.1"/>
    </source>
</evidence>
<organism evidence="7 8">
    <name type="scientific">Halopseudomonas laoshanensis</name>
    <dbReference type="NCBI Taxonomy" id="2268758"/>
    <lineage>
        <taxon>Bacteria</taxon>
        <taxon>Pseudomonadati</taxon>
        <taxon>Pseudomonadota</taxon>
        <taxon>Gammaproteobacteria</taxon>
        <taxon>Pseudomonadales</taxon>
        <taxon>Pseudomonadaceae</taxon>
        <taxon>Halopseudomonas</taxon>
    </lineage>
</organism>
<protein>
    <recommendedName>
        <fullName evidence="1">tRNA-uridine aminocarboxypropyltransferase</fullName>
        <ecNumber evidence="1">2.5.1.25</ecNumber>
    </recommendedName>
</protein>
<accession>A0A7V7GVM5</accession>
<proteinExistence type="predicted"/>
<keyword evidence="2" id="KW-0808">Transferase</keyword>
<dbReference type="Proteomes" id="UP000463138">
    <property type="component" value="Unassembled WGS sequence"/>
</dbReference>
<evidence type="ECO:0000256" key="4">
    <source>
        <dbReference type="ARBA" id="ARBA00022694"/>
    </source>
</evidence>
<evidence type="ECO:0000313" key="8">
    <source>
        <dbReference type="Proteomes" id="UP000463138"/>
    </source>
</evidence>
<dbReference type="RefSeq" id="WP_149330834.1">
    <property type="nucleotide sequence ID" value="NZ_QOVF01000001.1"/>
</dbReference>
<feature type="domain" description="DTW" evidence="6">
    <location>
        <begin position="30"/>
        <end position="223"/>
    </location>
</feature>
<feature type="compositionally biased region" description="Basic and acidic residues" evidence="5">
    <location>
        <begin position="258"/>
        <end position="267"/>
    </location>
</feature>
<sequence>MSAKSPHAVERLRAELKSASTRPFKARGAKLRRCVGCLQAAHACVCSWRPLLDSKVGFCLIMHAMEPLKPTNTGRLIADCITDTHAFVWSRTSVDPALLELLADPQWQPYVVFPAEYAHNGQPVATGIELREGKRPLLIILDATWTQARKMFRKSPWLDEFPVLSLQTEQLSRYRLRRSTREEHLCTVEVATACLGLAGEDGTANLLNDYFDVFTDAYLASRGNWGVTAELPSRQRLANYLGVSAEVSDGPQAPAARAPEHVDAPGK</sequence>
<evidence type="ECO:0000256" key="5">
    <source>
        <dbReference type="SAM" id="MobiDB-lite"/>
    </source>
</evidence>
<dbReference type="EC" id="2.5.1.25" evidence="1"/>
<dbReference type="GO" id="GO:0016432">
    <property type="term" value="F:tRNA-uridine aminocarboxypropyltransferase activity"/>
    <property type="evidence" value="ECO:0007669"/>
    <property type="project" value="UniProtKB-EC"/>
</dbReference>
<evidence type="ECO:0000256" key="2">
    <source>
        <dbReference type="ARBA" id="ARBA00022679"/>
    </source>
</evidence>
<comment type="caution">
    <text evidence="7">The sequence shown here is derived from an EMBL/GenBank/DDBJ whole genome shotgun (WGS) entry which is preliminary data.</text>
</comment>
<dbReference type="GO" id="GO:0008033">
    <property type="term" value="P:tRNA processing"/>
    <property type="evidence" value="ECO:0007669"/>
    <property type="project" value="UniProtKB-KW"/>
</dbReference>